<dbReference type="FunFam" id="3.30.2410.10:FF:000006">
    <property type="entry name" value="probable E3 ubiquitin-protein ligase HERC1 isoform X2"/>
    <property type="match status" value="1"/>
</dbReference>
<dbReference type="GO" id="GO:0005737">
    <property type="term" value="C:cytoplasm"/>
    <property type="evidence" value="ECO:0007669"/>
    <property type="project" value="UniProtKB-SubCell"/>
</dbReference>
<keyword evidence="9" id="KW-0833">Ubl conjugation pathway</keyword>
<dbReference type="InterPro" id="IPR058923">
    <property type="entry name" value="RCC1-like_dom"/>
</dbReference>
<dbReference type="InterPro" id="IPR051625">
    <property type="entry name" value="Signaling_Regulatory_Domain"/>
</dbReference>
<dbReference type="InterPro" id="IPR036322">
    <property type="entry name" value="WD40_repeat_dom_sf"/>
</dbReference>
<organism evidence="13 14">
    <name type="scientific">Brassicogethes aeneus</name>
    <name type="common">Rape pollen beetle</name>
    <name type="synonym">Meligethes aeneus</name>
    <dbReference type="NCBI Taxonomy" id="1431903"/>
    <lineage>
        <taxon>Eukaryota</taxon>
        <taxon>Metazoa</taxon>
        <taxon>Ecdysozoa</taxon>
        <taxon>Arthropoda</taxon>
        <taxon>Hexapoda</taxon>
        <taxon>Insecta</taxon>
        <taxon>Pterygota</taxon>
        <taxon>Neoptera</taxon>
        <taxon>Endopterygota</taxon>
        <taxon>Coleoptera</taxon>
        <taxon>Polyphaga</taxon>
        <taxon>Cucujiformia</taxon>
        <taxon>Nitidulidae</taxon>
        <taxon>Meligethinae</taxon>
        <taxon>Brassicogethes</taxon>
    </lineage>
</organism>
<dbReference type="EC" id="2.3.2.26" evidence="4"/>
<name>A0A9P0FL32_BRAAE</name>
<dbReference type="Gene3D" id="2.60.120.920">
    <property type="match status" value="1"/>
</dbReference>
<evidence type="ECO:0000313" key="14">
    <source>
        <dbReference type="Proteomes" id="UP001154078"/>
    </source>
</evidence>
<dbReference type="CDD" id="cd12881">
    <property type="entry name" value="SPRY_HERC1"/>
    <property type="match status" value="1"/>
</dbReference>
<dbReference type="Pfam" id="PF00622">
    <property type="entry name" value="SPRY"/>
    <property type="match status" value="1"/>
</dbReference>
<evidence type="ECO:0000256" key="9">
    <source>
        <dbReference type="ARBA" id="ARBA00022786"/>
    </source>
</evidence>
<dbReference type="SMART" id="SM00320">
    <property type="entry name" value="WD40"/>
    <property type="match status" value="7"/>
</dbReference>
<dbReference type="InterPro" id="IPR043136">
    <property type="entry name" value="B30.2/SPRY_sf"/>
</dbReference>
<comment type="subcellular location">
    <subcellularLocation>
        <location evidence="2">Cytoplasm</location>
    </subcellularLocation>
</comment>
<dbReference type="SMART" id="SM00119">
    <property type="entry name" value="HECTc"/>
    <property type="match status" value="1"/>
</dbReference>
<evidence type="ECO:0000313" key="13">
    <source>
        <dbReference type="EMBL" id="CAH0559022.1"/>
    </source>
</evidence>
<dbReference type="InterPro" id="IPR000569">
    <property type="entry name" value="HECT_dom"/>
</dbReference>
<dbReference type="Gene3D" id="2.130.10.30">
    <property type="entry name" value="Regulator of chromosome condensation 1/beta-lactamase-inhibitor protein II"/>
    <property type="match status" value="3"/>
</dbReference>
<keyword evidence="8" id="KW-0677">Repeat</keyword>
<evidence type="ECO:0000256" key="7">
    <source>
        <dbReference type="ARBA" id="ARBA00022679"/>
    </source>
</evidence>
<keyword evidence="14" id="KW-1185">Reference proteome</keyword>
<evidence type="ECO:0000256" key="5">
    <source>
        <dbReference type="ARBA" id="ARBA00022490"/>
    </source>
</evidence>
<evidence type="ECO:0000256" key="8">
    <source>
        <dbReference type="ARBA" id="ARBA00022737"/>
    </source>
</evidence>
<dbReference type="InterPro" id="IPR035983">
    <property type="entry name" value="Hect_E3_ubiquitin_ligase"/>
</dbReference>
<dbReference type="Pfam" id="PF25390">
    <property type="entry name" value="WD40_RLD"/>
    <property type="match status" value="1"/>
</dbReference>
<dbReference type="InterPro" id="IPR035768">
    <property type="entry name" value="SPRY_HERC1"/>
</dbReference>
<dbReference type="PANTHER" id="PTHR22872:SF6">
    <property type="entry name" value="E3 UBIQUITIN-PROTEIN LIGASE HERC1-RELATED"/>
    <property type="match status" value="1"/>
</dbReference>
<dbReference type="SUPFAM" id="SSF50978">
    <property type="entry name" value="WD40 repeat-like"/>
    <property type="match status" value="2"/>
</dbReference>
<dbReference type="InterPro" id="IPR013320">
    <property type="entry name" value="ConA-like_dom_sf"/>
</dbReference>
<feature type="region of interest" description="Disordered" evidence="10">
    <location>
        <begin position="2348"/>
        <end position="2368"/>
    </location>
</feature>
<feature type="domain" description="SPRY" evidence="12">
    <location>
        <begin position="1785"/>
        <end position="1908"/>
    </location>
</feature>
<dbReference type="CDD" id="cd00078">
    <property type="entry name" value="HECTc"/>
    <property type="match status" value="1"/>
</dbReference>
<reference evidence="13" key="1">
    <citation type="submission" date="2021-12" db="EMBL/GenBank/DDBJ databases">
        <authorList>
            <person name="King R."/>
        </authorList>
    </citation>
    <scope>NUCLEOTIDE SEQUENCE</scope>
</reference>
<dbReference type="OrthoDB" id="239701at2759"/>
<dbReference type="PANTHER" id="PTHR22872">
    <property type="entry name" value="BTK-BINDING PROTEIN-RELATED"/>
    <property type="match status" value="1"/>
</dbReference>
<dbReference type="InterPro" id="IPR009091">
    <property type="entry name" value="RCC1/BLIP-II"/>
</dbReference>
<proteinExistence type="predicted"/>
<dbReference type="InterPro" id="IPR003877">
    <property type="entry name" value="SPRY_dom"/>
</dbReference>
<evidence type="ECO:0000259" key="12">
    <source>
        <dbReference type="SMART" id="SM00449"/>
    </source>
</evidence>
<dbReference type="PRINTS" id="PR00633">
    <property type="entry name" value="RCCNDNSATION"/>
</dbReference>
<dbReference type="GO" id="GO:0061630">
    <property type="term" value="F:ubiquitin protein ligase activity"/>
    <property type="evidence" value="ECO:0007669"/>
    <property type="project" value="UniProtKB-EC"/>
</dbReference>
<dbReference type="Gene3D" id="3.30.2410.10">
    <property type="entry name" value="Hect, E3 ligase catalytic domain"/>
    <property type="match status" value="1"/>
</dbReference>
<accession>A0A9P0FL32</accession>
<dbReference type="InterPro" id="IPR015943">
    <property type="entry name" value="WD40/YVTN_repeat-like_dom_sf"/>
</dbReference>
<dbReference type="Proteomes" id="UP001154078">
    <property type="component" value="Chromosome 6"/>
</dbReference>
<dbReference type="Gene3D" id="3.90.1750.10">
    <property type="entry name" value="Hect, E3 ligase catalytic domains"/>
    <property type="match status" value="1"/>
</dbReference>
<evidence type="ECO:0000256" key="10">
    <source>
        <dbReference type="SAM" id="MobiDB-lite"/>
    </source>
</evidence>
<gene>
    <name evidence="13" type="ORF">MELIAE_LOCUS9216</name>
</gene>
<sequence length="4360" mass="486497">MENSSNIELDCVDHTNSIWIQKNCDSIANPDQVQSMYDILLQNKEVRVIPTNVASYNDVNILPSFQYEPSSHSELNHFVTILLTSQLDLAKEVCCSTQFSISFKQRLLVLKRIYYALLTKYHDKEKQEQILDVSQPSTTSLINKKTQTGHEALLEIGVQTVLSLLFSLLQQNWQISGILGIPSLCNSVLVSTVDLIKKLPPLCLSNESQLTVLGINSLNQVSTFLRNAILNESSVDVAGKLLACEILLELALQRGSLRYLLEWVDLALEVSCTEKDTLKSSLFKKAILELEGGKHKIRPELWNSEQSDEFSIYKAALCLMEILSSMAVDYGGACSAVESSTSDSELGVYEKSDVYVWGSNSSHQLAEGNQEKILLPVKSKVFSQVQQIEAGLYCTFSIHWDGYVSACGKGSYGRLGLGESSNQTVPKRVLLDSVVKKLSSSKGSDGHTLALTEAGIVYSWGDGDYGKLGHGNCATHKQPERIAGPFLEKTIKYINAGYRHSAAITDDGKLYTWGEGDHGRLGLGDSKARHAPTLVAEINDAGMVACGSSHTLVVSNDGKTVWSFGSGDNGKLGHGEIAMVYKPKVIEALHGMIVRKVCAGTTFSIALTSQGQVYTWGSGPILGLGSADAIYLHPQLVDIMPHRVVEISVGDTHCLTLTDEHVVFAWGTNSMGQCGLGHTTSPVVRPFKVVGLTGINIRQISAGTSHSIAWTSIPAENHQVTKHRPFCLDLHEKTFDFLKTFLEKYTNSFRCDIPPSPFNTHAEHQRFVLLSLKLLSTHLSLCVSGNLNSSVLTKHANSFRSVLFRLVDIEAPEEICVATKELLNIGAPLLLPQLHERVEFLYENLSSGAKLSPGQHMLFDIILSSLLDDQMNVAALLGYNSVSEIMSLEHQQITGTLMHTLLQSFCDNTLKTLDSISNFMEDKTQTKWHCPSNTETVKLQKLLSSLQNHLLAHYTHSRSRISMSNMEILNNHLTQMFNLAVKIFCKASEIITEHPDCLDLMYNVLLDSVAGSMLFKMFSSLLLMPVAFVKNYLNLLLFILDPLDNFNKMLPPDILMDCEETRPETPTLSQLSEQSWIWIIDLERVCSLLIGHCFGCMLVGEPPCSAENYCRNWLGNVIFSCGIENEEIPVYTLTSCSLFDSINVSAFLDILPEQVQTYVKMALNIPCQYDEACGTSSEETEENEYDFYLSFLDHSDIEPWESDDDAGKLLDAVVRCFLTTVLKQTGSLQKPPDHPVVKEIFKNVFGLRHKLINLMCNTKFISTEDKNKEQEIEYEKSNVICDVKNESETNNELSFHINCKKMLERCLFLIIYVKGVDIEMIPFNSNSDEEMESEKAYIDFYSNTKESSAFQNLRKICRFCMNFILNEPTEKVPLTTYGDKKNGWCTETQVLHMALVAQKLRANARFSSLDKLISLLESKNSSNTEWYCVQQQLLTGAFGFCNLKAEENFSFSKHYLDDIQAAPPKLKQKVSKFVHDTFEFLTRSLRDQINRSQQLNTQNKQLLLIYIFALSTRYQPNDLSLVINKDLVMLLTKLTRTNKTINDFSTKHDLVNVATVRLIHVLALSCSIYSKKIDTTVLEKVIDILHSEFLEILDIFSDTLVKNTMQDMPRDGVRSLGDFLLFLRVISSSRNIQQLLASNKWIKAFIRILDTSNANISYTSQLKILRPKLLVLQIFQLILPGFKSSNTSNEIKETVISKLFSQLSEEAWNIPETLKKISQDLEPESSLNTRKMADKICKDTGGNVPVHYMGFDIEKSYNCTIEGNLTLVHGSGGRGYGLGLQAIQSGCYQWKILIVKENRGNEGTCIGIAKLPVKDYSHRSTSDMWLYRAYSGSLYHNGERELSLQSYTQGDYITVVLDMDAKTLAFGKNGEEPRVAFENIDATELYPCVMFYSTSPGEKVKITDMKVHGTQIDLLPGEPNLAPQTTVLIEAYIGVIRKLHYSNTWAQNINNTLLKKLSKISLLFPKSVDNPSAEQDQSINSKELCFDVWPALVVIGGLDRGLRVGGYCRHKNTGKKAIVLGVLKRGITSGITVQWESDGGVSDVFLNNLEYIEPVPFNCSKLPGVTPNIFLQIARLSGITNEIALADCKLSKEEENLVNPNKVNLKNIWKTENVQSTFGLNVCNEKKANEKPPRTMESLTNDMVSSILGEVKRLTTDKISTNKGISMQKENKETINNQEFDNVEAKLLEKKLLESEEECLRLFFLQFAALKTLGLFLTSNSFRELFLIKGKQEDTECIKEIMNCLVDNSISACKLKEIVSVADMERVATVLHMSYKKSKSYENMTFRNIVNSTPNTSVFKKSSTDSMINEARGSITTISLPSINRVSKPYITIPKPSFPQSSMGSIYHPPSSLGATSNSSRRHLVSNADSEEQLWRIRRRSNSPPPPPIAAPLLEMGFTLRHILRAVIETKSSGEMSAQTVNMLATWMVDNPYSETGTDEDQPRSMDLYRAVMERSSDLIRQCSDVASELDFPNRRGMGPRRRACSELRLNFLDRSGDRTLSDRVRERQHVRGEAHPLLAFSDDDDNSNGGLSSADGLMNTNFSEFVNIENPCAMCPYCDHLSPYLDAHLISYHPGCGLAWGPGICGYCTGGYYVLCVKCKNKHLNKNGRENRLQGIAPDIIFDENDMTETDIQLLKPVPETEEVEKLKLYLGTSDKEFKVEPVKFDKLDPLGFSAVSKLNQKQENCDELHARFIGDQAISLTSSMDRIEALKHLTQSIHILISRSIVLNVLSLLSINTNYVTLVGCLETIGLSDITKVVRLMRLAAMNRCEIKNIQNSHDISTLRVPKNFSQLVTQLSTAANSCLNCLSITIAALAQNEMKSSNMVVKMCTKDLLTSAFGVVMSPSNFAVTQALVNILSTHGGCSLLNLVKEEPVLSPIGSPTNAEDLSLINALSAYILSRRVDYKKKEWAAQQLFKCVATKIQMMAGVSVEQINYADLSGLMPKQNVTKLEGHDNRVSSLAYNEKNQLLASAGCDGTVRLWTLDDDQSQNTIAPLVFHFTPDVFGNELQGKLIGHLKWSSDGDYIAATLDNVMNIWQIQKIKQTVGFKQSFVEDHGEFITAITWPKYKNEESHKNFLMVGKIDGSVSLITIHDEGKVVEMLINFTLSQAVVSIDWHHENKAFSIGYHDGTLKLGWLRTDGKILTLKAHESTITAICWDPRSLLLATISSDLTCKIWREKNDKMQMLHSLMQSYEPVSITWSPLVGESKTPLLMAIGTSYGTVCAWRVPDADDEENVAQIAMNFQGHSYSPVVSLAIDNTGTLLASGCLKGPTGVVNIWCLQNGSLLYTLTGSGGINPNGMIWLKNNNALAIAFSRSKDISTLNYSKADATSNLPLAAVRSSLIRNRIKGFKSAQYFKILISILPKLLLEQYHSETRAVKTGCHLMHSVYLKSLASLALLLDLDKVICYKLNPFNNKSDSDTLPDYKWLHNFSLAAQIADSLIKRTNLSDNVVNLIQVLDEDIKQSAVQNVFWTLKQDEQLIQWVTQRPEDWQIGGKCKTYMWGSDRHGQLAELGYSSSVPMNVESFSIAKKIICGKNCTFVIQANGTVMACGEGIYGRLGQGNSDDLHSLSVITSLQGFVITDLATSVGSDGHSLALAESGEVFSWGDGDYGKLGHGNNDRQRRPRQIEALQHEEVIQVACGFKNSAVVTSDGKLFTFGDGDYGRLGLGSTANKKLPERVTYLEDYKIGQVACGLNHTACVSSDGMTVWTWGEGDYGKLGLGHTTTKSIPQKVESMCNIGIKKVGCGSNLTIFLTKSGKVFVSGVDRVPWKTNIRDITDYKPHQLPGLTEFCVEDFAIGTEHVLFLTSCEKVLGWGMNSESQLGLSHVSLVKEPEIIAELSNRGIKQISTGRTHSAAWTSPPLPARSCGTTRPLTFGLPTSIPPQYDHLKGLPIKSLQSRVKFLYNFSDKMYSCWNLIPLCSEQNDMQVPPLEGLVSSKLRYLLAPMVYTLPFVRCIGKTMVQGKNYGPQIIVRRIAQEGRKCKPIFIQIAKQVVDIKPQDLRLPSRAWKVKLVGEGADDAGGVFDDTITEVCQEITTGIVPLLIPTPNAVNDEGYNRDKYLLNPQLNSPQHIQWFKFLGILFGVAIRTRKPLALPLAPLIWKLVIGEPVTVEDLEDVDCMYVQSLRSIRDIHLSGITEESFHEVIPIEFFEGTSSTGKNVPLVHGGHSIPLTFENRAQYFEQAIRFRLQEFDIQVSAIREGMAGIIPVPLLSLMVSDHMEQLVCGMSHISIPVLKEIVRYRELDGSSQLVQWLWNILERFTDTERVLFMRFVSGRSRLPTNLADLSQRFQIMKVDKVMNGLPTAQTCFFQLRLPMYSSEEIMAEKLRYSINNCRSIDMDNYMLARNTDHGVGSDEEY</sequence>
<evidence type="ECO:0000256" key="3">
    <source>
        <dbReference type="ARBA" id="ARBA00004906"/>
    </source>
</evidence>
<dbReference type="Gene3D" id="2.130.10.10">
    <property type="entry name" value="YVTN repeat-like/Quinoprotein amine dehydrogenase"/>
    <property type="match status" value="1"/>
</dbReference>
<dbReference type="EMBL" id="OV121137">
    <property type="protein sequence ID" value="CAH0559022.1"/>
    <property type="molecule type" value="Genomic_DNA"/>
</dbReference>
<dbReference type="SMART" id="SM00449">
    <property type="entry name" value="SPRY"/>
    <property type="match status" value="1"/>
</dbReference>
<evidence type="ECO:0000259" key="11">
    <source>
        <dbReference type="SMART" id="SM00119"/>
    </source>
</evidence>
<comment type="catalytic activity">
    <reaction evidence="1">
        <text>S-ubiquitinyl-[E2 ubiquitin-conjugating enzyme]-L-cysteine + [acceptor protein]-L-lysine = [E2 ubiquitin-conjugating enzyme]-L-cysteine + N(6)-ubiquitinyl-[acceptor protein]-L-lysine.</text>
        <dbReference type="EC" id="2.3.2.26"/>
    </reaction>
</comment>
<protein>
    <recommendedName>
        <fullName evidence="4">HECT-type E3 ubiquitin transferase</fullName>
        <ecNumber evidence="4">2.3.2.26</ecNumber>
    </recommendedName>
</protein>
<dbReference type="SUPFAM" id="SSF50985">
    <property type="entry name" value="RCC1/BLIP-II"/>
    <property type="match status" value="2"/>
</dbReference>
<evidence type="ECO:0000256" key="2">
    <source>
        <dbReference type="ARBA" id="ARBA00004496"/>
    </source>
</evidence>
<dbReference type="PROSITE" id="PS00626">
    <property type="entry name" value="RCC1_2"/>
    <property type="match status" value="2"/>
</dbReference>
<dbReference type="FunFam" id="2.60.120.920:FF:000015">
    <property type="entry name" value="LOW QUALITY PROTEIN: probable E3 ubiquitin-protein ligase HERC1"/>
    <property type="match status" value="1"/>
</dbReference>
<keyword evidence="5" id="KW-0963">Cytoplasm</keyword>
<keyword evidence="7" id="KW-0808">Transferase</keyword>
<feature type="domain" description="HECT" evidence="11">
    <location>
        <begin position="3998"/>
        <end position="4347"/>
    </location>
</feature>
<dbReference type="InterPro" id="IPR001680">
    <property type="entry name" value="WD40_rpt"/>
</dbReference>
<evidence type="ECO:0000256" key="6">
    <source>
        <dbReference type="ARBA" id="ARBA00022553"/>
    </source>
</evidence>
<evidence type="ECO:0000256" key="4">
    <source>
        <dbReference type="ARBA" id="ARBA00012485"/>
    </source>
</evidence>
<dbReference type="SUPFAM" id="SSF56204">
    <property type="entry name" value="Hect, E3 ligase catalytic domain"/>
    <property type="match status" value="1"/>
</dbReference>
<dbReference type="Pfam" id="PF00632">
    <property type="entry name" value="HECT"/>
    <property type="match status" value="1"/>
</dbReference>
<evidence type="ECO:0000256" key="1">
    <source>
        <dbReference type="ARBA" id="ARBA00000885"/>
    </source>
</evidence>
<dbReference type="InterPro" id="IPR000408">
    <property type="entry name" value="Reg_chr_condens"/>
</dbReference>
<dbReference type="Gene3D" id="3.30.2160.10">
    <property type="entry name" value="Hect, E3 ligase catalytic domain"/>
    <property type="match status" value="1"/>
</dbReference>
<dbReference type="SUPFAM" id="SSF49899">
    <property type="entry name" value="Concanavalin A-like lectins/glucanases"/>
    <property type="match status" value="1"/>
</dbReference>
<keyword evidence="6" id="KW-0597">Phosphoprotein</keyword>
<comment type="pathway">
    <text evidence="3">Protein modification; protein ubiquitination.</text>
</comment>
<dbReference type="Pfam" id="PF00400">
    <property type="entry name" value="WD40"/>
    <property type="match status" value="2"/>
</dbReference>
<dbReference type="GO" id="GO:0009966">
    <property type="term" value="P:regulation of signal transduction"/>
    <property type="evidence" value="ECO:0007669"/>
    <property type="project" value="UniProtKB-ARBA"/>
</dbReference>
<dbReference type="Pfam" id="PF00415">
    <property type="entry name" value="RCC1"/>
    <property type="match status" value="7"/>
</dbReference>